<evidence type="ECO:0000313" key="4">
    <source>
        <dbReference type="Proteomes" id="UP001174909"/>
    </source>
</evidence>
<dbReference type="AlphaFoldDB" id="A0AA35TPU4"/>
<dbReference type="PANTHER" id="PTHR16487">
    <property type="entry name" value="PPP4R2-RELATED PROTEIN"/>
    <property type="match status" value="1"/>
</dbReference>
<dbReference type="GO" id="GO:0005737">
    <property type="term" value="C:cytoplasm"/>
    <property type="evidence" value="ECO:0007669"/>
    <property type="project" value="TreeGrafter"/>
</dbReference>
<comment type="caution">
    <text evidence="3">The sequence shown here is derived from an EMBL/GenBank/DDBJ whole genome shotgun (WGS) entry which is preliminary data.</text>
</comment>
<dbReference type="PANTHER" id="PTHR16487:SF0">
    <property type="entry name" value="PROTEIN PHOSPHATASE 4 REGULATORY SUBUNIT 2-RELATED"/>
    <property type="match status" value="1"/>
</dbReference>
<protein>
    <submittedName>
        <fullName evidence="3">Serine/threonine-protein phosphatase 4 regulatory subunit 2</fullName>
    </submittedName>
</protein>
<dbReference type="EMBL" id="CASHTH010003996">
    <property type="protein sequence ID" value="CAI8052215.1"/>
    <property type="molecule type" value="Genomic_DNA"/>
</dbReference>
<evidence type="ECO:0000256" key="2">
    <source>
        <dbReference type="SAM" id="MobiDB-lite"/>
    </source>
</evidence>
<organism evidence="3 4">
    <name type="scientific">Geodia barretti</name>
    <name type="common">Barrett's horny sponge</name>
    <dbReference type="NCBI Taxonomy" id="519541"/>
    <lineage>
        <taxon>Eukaryota</taxon>
        <taxon>Metazoa</taxon>
        <taxon>Porifera</taxon>
        <taxon>Demospongiae</taxon>
        <taxon>Heteroscleromorpha</taxon>
        <taxon>Tetractinellida</taxon>
        <taxon>Astrophorina</taxon>
        <taxon>Geodiidae</taxon>
        <taxon>Geodia</taxon>
    </lineage>
</organism>
<dbReference type="InterPro" id="IPR015267">
    <property type="entry name" value="PPP4R2"/>
</dbReference>
<keyword evidence="4" id="KW-1185">Reference proteome</keyword>
<feature type="region of interest" description="Disordered" evidence="2">
    <location>
        <begin position="181"/>
        <end position="398"/>
    </location>
</feature>
<dbReference type="GO" id="GO:0005634">
    <property type="term" value="C:nucleus"/>
    <property type="evidence" value="ECO:0007669"/>
    <property type="project" value="TreeGrafter"/>
</dbReference>
<comment type="similarity">
    <text evidence="1">Belongs to the PPP4R2 family.</text>
</comment>
<proteinExistence type="inferred from homology"/>
<dbReference type="Pfam" id="PF09184">
    <property type="entry name" value="PPP4R2"/>
    <property type="match status" value="1"/>
</dbReference>
<name>A0AA35TPU4_GEOBA</name>
<feature type="compositionally biased region" description="Basic and acidic residues" evidence="2">
    <location>
        <begin position="266"/>
        <end position="276"/>
    </location>
</feature>
<dbReference type="Proteomes" id="UP001174909">
    <property type="component" value="Unassembled WGS sequence"/>
</dbReference>
<evidence type="ECO:0000256" key="1">
    <source>
        <dbReference type="ARBA" id="ARBA00009207"/>
    </source>
</evidence>
<dbReference type="GO" id="GO:0030289">
    <property type="term" value="C:protein phosphatase 4 complex"/>
    <property type="evidence" value="ECO:0007669"/>
    <property type="project" value="InterPro"/>
</dbReference>
<feature type="compositionally biased region" description="Basic and acidic residues" evidence="2">
    <location>
        <begin position="301"/>
        <end position="335"/>
    </location>
</feature>
<reference evidence="3" key="1">
    <citation type="submission" date="2023-03" db="EMBL/GenBank/DDBJ databases">
        <authorList>
            <person name="Steffen K."/>
            <person name="Cardenas P."/>
        </authorList>
    </citation>
    <scope>NUCLEOTIDE SEQUENCE</scope>
</reference>
<gene>
    <name evidence="3" type="ORF">GBAR_LOCUS28582</name>
</gene>
<evidence type="ECO:0000313" key="3">
    <source>
        <dbReference type="EMBL" id="CAI8052215.1"/>
    </source>
</evidence>
<sequence length="398" mass="44189">MDYGRLKELAEAFVGRGCQEYPSELEGLLGETAITGTVRMQWSIFCPVLHHRLEQEINSAFVSEGELGEEDKEMRQQLLKHLDHFENAPFTVQRLCELILQPKKHYKKLDCYLKAVEKVKPSFPLFPTHTIEWTAIEIRVHCISPQNLLVVGTQEPDLDWMKNPRLVPQEKLTQNAIKENGTTDISKEEDPHSPPAAPPPMDKDSPPTAPTSTWSNTREDGGAEEEEEKNGEIAGSHGRVVETGRARSPPPLSRKRSRDSLEEDEDKYHITVRQEADSTVNFEPPSFDPPPPLFQVIDESPTSKKSRECVSEVDDGRGSESGEGVKGEGGEEKMEGVLSSSSEVMETAATESGAGEGEQNPKTCETTLDRSSQDEATPGNRDVKQVCPSESPEPMITN</sequence>
<accession>A0AA35TPU4</accession>
<dbReference type="GO" id="GO:0019888">
    <property type="term" value="F:protein phosphatase regulator activity"/>
    <property type="evidence" value="ECO:0007669"/>
    <property type="project" value="InterPro"/>
</dbReference>